<evidence type="ECO:0000256" key="1">
    <source>
        <dbReference type="ARBA" id="ARBA00004370"/>
    </source>
</evidence>
<keyword evidence="6" id="KW-0066">ATP synthesis</keyword>
<evidence type="ECO:0000256" key="5">
    <source>
        <dbReference type="ARBA" id="ARBA00023136"/>
    </source>
</evidence>
<evidence type="ECO:0000256" key="6">
    <source>
        <dbReference type="ARBA" id="ARBA00023310"/>
    </source>
</evidence>
<sequence>MSENSNFSGTSANSYSQALYELSVESNCLDIIEEQVSAVLRLVFESKDFNLLIKDPTNKKKDLLEIINMICEKFNFNDLFKKFLNFLIIKRK</sequence>
<dbReference type="InterPro" id="IPR026015">
    <property type="entry name" value="ATP_synth_OSCP/delta_N_sf"/>
</dbReference>
<evidence type="ECO:0000256" key="4">
    <source>
        <dbReference type="ARBA" id="ARBA00023065"/>
    </source>
</evidence>
<protein>
    <recommendedName>
        <fullName evidence="8">ATP synthase F(1) sector subunit delta</fullName>
    </recommendedName>
</protein>
<dbReference type="GO" id="GO:0016020">
    <property type="term" value="C:membrane"/>
    <property type="evidence" value="ECO:0007669"/>
    <property type="project" value="UniProtKB-SubCell"/>
</dbReference>
<comment type="subcellular location">
    <subcellularLocation>
        <location evidence="1">Membrane</location>
    </subcellularLocation>
</comment>
<evidence type="ECO:0000256" key="2">
    <source>
        <dbReference type="ARBA" id="ARBA00022448"/>
    </source>
</evidence>
<keyword evidence="3" id="KW-0375">Hydrogen ion transport</keyword>
<dbReference type="Pfam" id="PF00213">
    <property type="entry name" value="OSCP"/>
    <property type="match status" value="1"/>
</dbReference>
<keyword evidence="2" id="KW-0813">Transport</keyword>
<reference evidence="7" key="1">
    <citation type="submission" date="2018-05" db="EMBL/GenBank/DDBJ databases">
        <authorList>
            <person name="Lanie J.A."/>
            <person name="Ng W.-L."/>
            <person name="Kazmierczak K.M."/>
            <person name="Andrzejewski T.M."/>
            <person name="Davidsen T.M."/>
            <person name="Wayne K.J."/>
            <person name="Tettelin H."/>
            <person name="Glass J.I."/>
            <person name="Rusch D."/>
            <person name="Podicherti R."/>
            <person name="Tsui H.-C.T."/>
            <person name="Winkler M.E."/>
        </authorList>
    </citation>
    <scope>NUCLEOTIDE SEQUENCE</scope>
</reference>
<keyword evidence="4" id="KW-0406">Ion transport</keyword>
<gene>
    <name evidence="7" type="ORF">METZ01_LOCUS314606</name>
</gene>
<evidence type="ECO:0008006" key="8">
    <source>
        <dbReference type="Google" id="ProtNLM"/>
    </source>
</evidence>
<dbReference type="GO" id="GO:0046933">
    <property type="term" value="F:proton-transporting ATP synthase activity, rotational mechanism"/>
    <property type="evidence" value="ECO:0007669"/>
    <property type="project" value="InterPro"/>
</dbReference>
<keyword evidence="5" id="KW-0472">Membrane</keyword>
<evidence type="ECO:0000256" key="3">
    <source>
        <dbReference type="ARBA" id="ARBA00022781"/>
    </source>
</evidence>
<dbReference type="PANTHER" id="PTHR11910">
    <property type="entry name" value="ATP SYNTHASE DELTA CHAIN"/>
    <property type="match status" value="1"/>
</dbReference>
<dbReference type="InterPro" id="IPR000711">
    <property type="entry name" value="ATPase_OSCP/dsu"/>
</dbReference>
<dbReference type="EMBL" id="UINC01101158">
    <property type="protein sequence ID" value="SVC61752.1"/>
    <property type="molecule type" value="Genomic_DNA"/>
</dbReference>
<dbReference type="Gene3D" id="1.10.520.20">
    <property type="entry name" value="N-terminal domain of the delta subunit of the F1F0-ATP synthase"/>
    <property type="match status" value="1"/>
</dbReference>
<dbReference type="AlphaFoldDB" id="A0A382NPS6"/>
<accession>A0A382NPS6</accession>
<proteinExistence type="predicted"/>
<dbReference type="SUPFAM" id="SSF47928">
    <property type="entry name" value="N-terminal domain of the delta subunit of the F1F0-ATP synthase"/>
    <property type="match status" value="1"/>
</dbReference>
<name>A0A382NPS6_9ZZZZ</name>
<evidence type="ECO:0000313" key="7">
    <source>
        <dbReference type="EMBL" id="SVC61752.1"/>
    </source>
</evidence>
<feature type="non-terminal residue" evidence="7">
    <location>
        <position position="92"/>
    </location>
</feature>
<organism evidence="7">
    <name type="scientific">marine metagenome</name>
    <dbReference type="NCBI Taxonomy" id="408172"/>
    <lineage>
        <taxon>unclassified sequences</taxon>
        <taxon>metagenomes</taxon>
        <taxon>ecological metagenomes</taxon>
    </lineage>
</organism>